<accession>A0ABX3NDA1</accession>
<proteinExistence type="predicted"/>
<reference evidence="1 2" key="1">
    <citation type="submission" date="2016-07" db="EMBL/GenBank/DDBJ databases">
        <title>Revisiting the Taxonomy of the Elizabethkingia Genus based on Whole-Genome Sequencing, Optical Mapping, and MALDI-TOF.</title>
        <authorList>
            <person name="Nicholson A.C."/>
        </authorList>
    </citation>
    <scope>NUCLEOTIDE SEQUENCE [LARGE SCALE GENOMIC DNA]</scope>
    <source>
        <strain evidence="1 2">C1558</strain>
    </source>
</reference>
<dbReference type="RefSeq" id="WP_108721296.1">
    <property type="nucleotide sequence ID" value="NZ_MBDS01000001.1"/>
</dbReference>
<dbReference type="EMBL" id="MBDS01000001">
    <property type="protein sequence ID" value="OPB94517.1"/>
    <property type="molecule type" value="Genomic_DNA"/>
</dbReference>
<sequence>MDPFYFPIQHIQTEWGKEFFNYSFQYELHEHFNKYQSIKYRSPHLNGKVDGTQQTDISEFYSLVDLSDTYLNLNALTTHMAGVLQ</sequence>
<dbReference type="Proteomes" id="UP000190016">
    <property type="component" value="Unassembled WGS sequence"/>
</dbReference>
<evidence type="ECO:0008006" key="3">
    <source>
        <dbReference type="Google" id="ProtNLM"/>
    </source>
</evidence>
<evidence type="ECO:0000313" key="1">
    <source>
        <dbReference type="EMBL" id="OPB94517.1"/>
    </source>
</evidence>
<name>A0ABX3NDA1_9FLAO</name>
<evidence type="ECO:0000313" key="2">
    <source>
        <dbReference type="Proteomes" id="UP000190016"/>
    </source>
</evidence>
<keyword evidence="2" id="KW-1185">Reference proteome</keyword>
<organism evidence="1 2">
    <name type="scientific">Elizabethkingia ursingii</name>
    <dbReference type="NCBI Taxonomy" id="1756150"/>
    <lineage>
        <taxon>Bacteria</taxon>
        <taxon>Pseudomonadati</taxon>
        <taxon>Bacteroidota</taxon>
        <taxon>Flavobacteriia</taxon>
        <taxon>Flavobacteriales</taxon>
        <taxon>Weeksellaceae</taxon>
        <taxon>Elizabethkingia</taxon>
    </lineage>
</organism>
<comment type="caution">
    <text evidence="1">The sequence shown here is derived from an EMBL/GenBank/DDBJ whole genome shotgun (WGS) entry which is preliminary data.</text>
</comment>
<protein>
    <recommendedName>
        <fullName evidence="3">Integrase catalytic domain-containing protein</fullName>
    </recommendedName>
</protein>
<gene>
    <name evidence="1" type="ORF">BB021_18110</name>
</gene>